<keyword evidence="3 6" id="KW-0067">ATP-binding</keyword>
<dbReference type="InterPro" id="IPR000808">
    <property type="entry name" value="Mrp-like_CS"/>
</dbReference>
<organism evidence="7 8">
    <name type="scientific">Candidatus Micrarchaeum acidiphilum ARMAN-2</name>
    <dbReference type="NCBI Taxonomy" id="425595"/>
    <lineage>
        <taxon>Archaea</taxon>
        <taxon>Candidatus Micrarchaeota</taxon>
        <taxon>Candidatus Micrarchaeia</taxon>
        <taxon>Candidatus Micrarchaeales</taxon>
        <taxon>Candidatus Micrarchaeaceae</taxon>
        <taxon>Candidatus Micrarchaeum</taxon>
    </lineage>
</organism>
<comment type="subunit">
    <text evidence="6">Homodimer.</text>
</comment>
<dbReference type="PROSITE" id="PS01215">
    <property type="entry name" value="MRP"/>
    <property type="match status" value="1"/>
</dbReference>
<gene>
    <name evidence="7" type="ORF">UNLARM2_0779</name>
</gene>
<dbReference type="InterPro" id="IPR019591">
    <property type="entry name" value="Mrp/NBP35_ATP-bd"/>
</dbReference>
<evidence type="ECO:0000313" key="8">
    <source>
        <dbReference type="Proteomes" id="UP000332487"/>
    </source>
</evidence>
<dbReference type="Pfam" id="PF10609">
    <property type="entry name" value="ParA"/>
    <property type="match status" value="1"/>
</dbReference>
<evidence type="ECO:0000256" key="3">
    <source>
        <dbReference type="ARBA" id="ARBA00022840"/>
    </source>
</evidence>
<dbReference type="Gene3D" id="3.40.50.300">
    <property type="entry name" value="P-loop containing nucleotide triphosphate hydrolases"/>
    <property type="match status" value="1"/>
</dbReference>
<dbReference type="GO" id="GO:0016226">
    <property type="term" value="P:iron-sulfur cluster assembly"/>
    <property type="evidence" value="ECO:0007669"/>
    <property type="project" value="InterPro"/>
</dbReference>
<dbReference type="AlphaFoldDB" id="C7DI87"/>
<evidence type="ECO:0000256" key="2">
    <source>
        <dbReference type="ARBA" id="ARBA00022741"/>
    </source>
</evidence>
<keyword evidence="5 6" id="KW-0411">Iron-sulfur</keyword>
<reference evidence="7 8" key="1">
    <citation type="journal article" date="2009" name="Genome Biol.">
        <title>Community-wide analysis of microbial genome sequence signatures.</title>
        <authorList>
            <person name="Dick G.J."/>
            <person name="Andersson A.F."/>
            <person name="Baker B.J."/>
            <person name="Simmons S.L."/>
            <person name="Thomas B.C."/>
            <person name="Yelton A.P."/>
            <person name="Banfield J.F."/>
        </authorList>
    </citation>
    <scope>NUCLEOTIDE SEQUENCE [LARGE SCALE GENOMIC DNA]</scope>
    <source>
        <strain evidence="7">ARMAN-2</strain>
    </source>
</reference>
<dbReference type="InterPro" id="IPR027417">
    <property type="entry name" value="P-loop_NTPase"/>
</dbReference>
<evidence type="ECO:0000256" key="1">
    <source>
        <dbReference type="ARBA" id="ARBA00022723"/>
    </source>
</evidence>
<comment type="function">
    <text evidence="6">Binds and transfers iron-sulfur (Fe-S) clusters to target apoproteins. Can hydrolyze ATP.</text>
</comment>
<protein>
    <recommendedName>
        <fullName evidence="6">Iron-sulfur cluster carrier protein</fullName>
    </recommendedName>
</protein>
<dbReference type="PANTHER" id="PTHR42961:SF2">
    <property type="entry name" value="IRON-SULFUR PROTEIN NUBPL"/>
    <property type="match status" value="1"/>
</dbReference>
<reference evidence="7 8" key="2">
    <citation type="journal article" date="2010" name="Proc. Natl. Acad. Sci. U.S.A.">
        <title>Enigmatic, ultrasmall, uncultivated Archaea.</title>
        <authorList>
            <person name="Baker B.J."/>
            <person name="Comolli L.R."/>
            <person name="Dick G.J."/>
            <person name="Hauser L.J."/>
            <person name="Hyatt D."/>
            <person name="Dill B.D."/>
            <person name="Land M.L."/>
            <person name="Verberkmoes N.C."/>
            <person name="Hettich R.L."/>
            <person name="Banfield J.F."/>
        </authorList>
    </citation>
    <scope>NUCLEOTIDE SEQUENCE [LARGE SCALE GENOMIC DNA]</scope>
    <source>
        <strain evidence="7">ARMAN-2</strain>
    </source>
</reference>
<dbReference type="Proteomes" id="UP000332487">
    <property type="component" value="Unassembled WGS sequence"/>
</dbReference>
<dbReference type="GO" id="GO:0051539">
    <property type="term" value="F:4 iron, 4 sulfur cluster binding"/>
    <property type="evidence" value="ECO:0007669"/>
    <property type="project" value="TreeGrafter"/>
</dbReference>
<keyword evidence="6" id="KW-0378">Hydrolase</keyword>
<dbReference type="SUPFAM" id="SSF52540">
    <property type="entry name" value="P-loop containing nucleoside triphosphate hydrolases"/>
    <property type="match status" value="1"/>
</dbReference>
<accession>C7DI87</accession>
<comment type="similarity">
    <text evidence="6">Belongs to the Mrp/NBP35 ATP-binding proteins family.</text>
</comment>
<evidence type="ECO:0000256" key="4">
    <source>
        <dbReference type="ARBA" id="ARBA00023004"/>
    </source>
</evidence>
<dbReference type="EMBL" id="GG697241">
    <property type="protein sequence ID" value="EET89661.1"/>
    <property type="molecule type" value="Genomic_DNA"/>
</dbReference>
<keyword evidence="4 6" id="KW-0408">Iron</keyword>
<dbReference type="CDD" id="cd02037">
    <property type="entry name" value="Mrp_NBP35"/>
    <property type="match status" value="1"/>
</dbReference>
<name>C7DI87_MICA2</name>
<evidence type="ECO:0000313" key="7">
    <source>
        <dbReference type="EMBL" id="EET89661.1"/>
    </source>
</evidence>
<proteinExistence type="inferred from homology"/>
<keyword evidence="2 6" id="KW-0547">Nucleotide-binding</keyword>
<dbReference type="GO" id="GO:0016887">
    <property type="term" value="F:ATP hydrolysis activity"/>
    <property type="evidence" value="ECO:0007669"/>
    <property type="project" value="UniProtKB-UniRule"/>
</dbReference>
<dbReference type="InterPro" id="IPR033756">
    <property type="entry name" value="YlxH/NBP35"/>
</dbReference>
<evidence type="ECO:0000256" key="5">
    <source>
        <dbReference type="ARBA" id="ARBA00023014"/>
    </source>
</evidence>
<evidence type="ECO:0000256" key="6">
    <source>
        <dbReference type="HAMAP-Rule" id="MF_02040"/>
    </source>
</evidence>
<dbReference type="GO" id="GO:0005524">
    <property type="term" value="F:ATP binding"/>
    <property type="evidence" value="ECO:0007669"/>
    <property type="project" value="UniProtKB-UniRule"/>
</dbReference>
<keyword evidence="8" id="KW-1185">Reference proteome</keyword>
<feature type="binding site" evidence="6">
    <location>
        <begin position="37"/>
        <end position="44"/>
    </location>
    <ligand>
        <name>ATP</name>
        <dbReference type="ChEBI" id="CHEBI:30616"/>
    </ligand>
</feature>
<keyword evidence="1 6" id="KW-0479">Metal-binding</keyword>
<dbReference type="GO" id="GO:0046872">
    <property type="term" value="F:metal ion binding"/>
    <property type="evidence" value="ECO:0007669"/>
    <property type="project" value="UniProtKB-KW"/>
</dbReference>
<dbReference type="GO" id="GO:0140663">
    <property type="term" value="F:ATP-dependent FeS chaperone activity"/>
    <property type="evidence" value="ECO:0007669"/>
    <property type="project" value="InterPro"/>
</dbReference>
<sequence length="258" mass="27900">MEENKGVHPSFFRVIKEREDLKNKLAGIKKKIGVYSAKGGVGKTTVAVNLAYTLKNMGYSVGLLDADIDCPNVTMFTGISEKMDTSSLPLKPVIKDGIKIASTAMIVDDTKKPIIWRGPLIAKMVSDFLENTDWGSLDYLVIDLPPGTSDAPLSIMQLLDLTGFVLVTNPSRIASVNSIRSGMMAKRLNVAVLGVVENMSEGVESKNTEELVKAVGAPLLGRIPYLSKFRELSDSGSIPVNEDPEIGKAFGEIAKKLE</sequence>
<dbReference type="InterPro" id="IPR044304">
    <property type="entry name" value="NUBPL-like"/>
</dbReference>
<dbReference type="PANTHER" id="PTHR42961">
    <property type="entry name" value="IRON-SULFUR PROTEIN NUBPL"/>
    <property type="match status" value="1"/>
</dbReference>
<dbReference type="HAMAP" id="MF_02040">
    <property type="entry name" value="Mrp_NBP35"/>
    <property type="match status" value="1"/>
</dbReference>